<dbReference type="InterPro" id="IPR003785">
    <property type="entry name" value="Creatininase/forma_Hydrolase"/>
</dbReference>
<dbReference type="EMBL" id="JNAX01000015">
    <property type="protein sequence ID" value="KGG19368.1"/>
    <property type="molecule type" value="Genomic_DNA"/>
</dbReference>
<proteinExistence type="inferred from homology"/>
<keyword evidence="4" id="KW-0862">Zinc</keyword>
<dbReference type="RefSeq" id="WP_036906956.1">
    <property type="nucleotide sequence ID" value="NZ_CP138967.1"/>
</dbReference>
<dbReference type="PANTHER" id="PTHR35005">
    <property type="entry name" value="3-DEHYDRO-SCYLLO-INOSOSE HYDROLASE"/>
    <property type="match status" value="1"/>
</dbReference>
<dbReference type="GO" id="GO:0046872">
    <property type="term" value="F:metal ion binding"/>
    <property type="evidence" value="ECO:0007669"/>
    <property type="project" value="UniProtKB-KW"/>
</dbReference>
<comment type="cofactor">
    <cofactor evidence="1">
        <name>Zn(2+)</name>
        <dbReference type="ChEBI" id="CHEBI:29105"/>
    </cofactor>
</comment>
<dbReference type="Proteomes" id="UP000030392">
    <property type="component" value="Unassembled WGS sequence"/>
</dbReference>
<evidence type="ECO:0000256" key="4">
    <source>
        <dbReference type="ARBA" id="ARBA00022833"/>
    </source>
</evidence>
<gene>
    <name evidence="6" type="ORF">EV03_1750</name>
</gene>
<dbReference type="GO" id="GO:0016811">
    <property type="term" value="F:hydrolase activity, acting on carbon-nitrogen (but not peptide) bonds, in linear amides"/>
    <property type="evidence" value="ECO:0007669"/>
    <property type="project" value="TreeGrafter"/>
</dbReference>
<keyword evidence="3 6" id="KW-0378">Hydrolase</keyword>
<dbReference type="SUPFAM" id="SSF102215">
    <property type="entry name" value="Creatininase"/>
    <property type="match status" value="1"/>
</dbReference>
<evidence type="ECO:0000256" key="2">
    <source>
        <dbReference type="ARBA" id="ARBA00022723"/>
    </source>
</evidence>
<organism evidence="6 7">
    <name type="scientific">Prochlorococcus marinus str. PAC1</name>
    <dbReference type="NCBI Taxonomy" id="59924"/>
    <lineage>
        <taxon>Bacteria</taxon>
        <taxon>Bacillati</taxon>
        <taxon>Cyanobacteriota</taxon>
        <taxon>Cyanophyceae</taxon>
        <taxon>Synechococcales</taxon>
        <taxon>Prochlorococcaceae</taxon>
        <taxon>Prochlorococcus</taxon>
    </lineage>
</organism>
<reference evidence="7" key="1">
    <citation type="journal article" date="2014" name="Sci. Data">
        <title>Genomes of diverse isolates of the marine cyanobacterium Prochlorococcus.</title>
        <authorList>
            <person name="Biller S."/>
            <person name="Berube P."/>
            <person name="Thompson J."/>
            <person name="Kelly L."/>
            <person name="Roggensack S."/>
            <person name="Awad L."/>
            <person name="Roache-Johnson K."/>
            <person name="Ding H."/>
            <person name="Giovannoni S.J."/>
            <person name="Moore L.R."/>
            <person name="Chisholm S.W."/>
        </authorList>
    </citation>
    <scope>NUCLEOTIDE SEQUENCE [LARGE SCALE GENOMIC DNA]</scope>
    <source>
        <strain evidence="7">PAC1</strain>
    </source>
</reference>
<sequence length="265" mass="28766">MTWPEASKAASENGSTLVWPFGACEQHGPHLPLITDTFFAENILIKTLDRLPENMPIWMMPSQSIGFSPEHQAFPGTLSLSADVLLSMVTDVGQQIASMGFNRLVFFNAHGGQIGLLQAVSRQLRIQCPSIAVLPCFLWSGVPGLDQLLPEKEVEEGLHAALAETSLMLHMAGDLVRNDSYLEIKNVDKQIVTTPKGWSLEGASPCAWLTEDLSLSGVIGDASSSNSELGAALENALVDHWKSLFTSLLESDWPPIRSERPVSSS</sequence>
<dbReference type="PANTHER" id="PTHR35005:SF1">
    <property type="entry name" value="2-AMINO-5-FORMYLAMINO-6-RIBOSYLAMINOPYRIMIDIN-4(3H)-ONE 5'-MONOPHOSPHATE DEFORMYLASE"/>
    <property type="match status" value="1"/>
</dbReference>
<comment type="caution">
    <text evidence="6">The sequence shown here is derived from an EMBL/GenBank/DDBJ whole genome shotgun (WGS) entry which is preliminary data.</text>
</comment>
<dbReference type="AlphaFoldDB" id="A0A0A2BZ61"/>
<evidence type="ECO:0000256" key="1">
    <source>
        <dbReference type="ARBA" id="ARBA00001947"/>
    </source>
</evidence>
<dbReference type="InterPro" id="IPR024087">
    <property type="entry name" value="Creatininase-like_sf"/>
</dbReference>
<evidence type="ECO:0000256" key="3">
    <source>
        <dbReference type="ARBA" id="ARBA00022801"/>
    </source>
</evidence>
<dbReference type="Gene3D" id="3.40.50.10310">
    <property type="entry name" value="Creatininase"/>
    <property type="match status" value="1"/>
</dbReference>
<keyword evidence="2" id="KW-0479">Metal-binding</keyword>
<evidence type="ECO:0000313" key="7">
    <source>
        <dbReference type="Proteomes" id="UP000030392"/>
    </source>
</evidence>
<comment type="similarity">
    <text evidence="5">Belongs to the creatininase superfamily.</text>
</comment>
<name>A0A0A2BZ61_PROMR</name>
<evidence type="ECO:0000256" key="5">
    <source>
        <dbReference type="ARBA" id="ARBA00024029"/>
    </source>
</evidence>
<dbReference type="Pfam" id="PF02633">
    <property type="entry name" value="Creatininase"/>
    <property type="match status" value="1"/>
</dbReference>
<dbReference type="GO" id="GO:0009231">
    <property type="term" value="P:riboflavin biosynthetic process"/>
    <property type="evidence" value="ECO:0007669"/>
    <property type="project" value="TreeGrafter"/>
</dbReference>
<evidence type="ECO:0000313" key="6">
    <source>
        <dbReference type="EMBL" id="KGG19368.1"/>
    </source>
</evidence>
<accession>A0A0A2BZ61</accession>
<protein>
    <submittedName>
        <fullName evidence="6">Creatinine amidohydrolase related enzyme</fullName>
    </submittedName>
</protein>